<reference evidence="3" key="1">
    <citation type="journal article" date="2016" name="Nature">
        <title>Genome evolution in the allotetraploid frog Xenopus laevis.</title>
        <authorList>
            <person name="Session A.M."/>
            <person name="Uno Y."/>
            <person name="Kwon T."/>
            <person name="Chapman J.A."/>
            <person name="Toyoda A."/>
            <person name="Takahashi S."/>
            <person name="Fukui A."/>
            <person name="Hikosaka A."/>
            <person name="Suzuki A."/>
            <person name="Kondo M."/>
            <person name="van Heeringen S.J."/>
            <person name="Quigley I."/>
            <person name="Heinz S."/>
            <person name="Ogino H."/>
            <person name="Ochi H."/>
            <person name="Hellsten U."/>
            <person name="Lyons J.B."/>
            <person name="Simakov O."/>
            <person name="Putnam N."/>
            <person name="Stites J."/>
            <person name="Kuroki Y."/>
            <person name="Tanaka T."/>
            <person name="Michiue T."/>
            <person name="Watanabe M."/>
            <person name="Bogdanovic O."/>
            <person name="Lister R."/>
            <person name="Georgiou G."/>
            <person name="Paranjpe S.S."/>
            <person name="van Kruijsbergen I."/>
            <person name="Shu S."/>
            <person name="Carlson J."/>
            <person name="Kinoshita T."/>
            <person name="Ohta Y."/>
            <person name="Mawaribuchi S."/>
            <person name="Jenkins J."/>
            <person name="Grimwood J."/>
            <person name="Schmutz J."/>
            <person name="Mitros T."/>
            <person name="Mozaffari S.V."/>
            <person name="Suzuki Y."/>
            <person name="Haramoto Y."/>
            <person name="Yamamoto T.S."/>
            <person name="Takagi C."/>
            <person name="Heald R."/>
            <person name="Miller K."/>
            <person name="Haudenschild C."/>
            <person name="Kitzman J."/>
            <person name="Nakayama T."/>
            <person name="Izutsu Y."/>
            <person name="Robert J."/>
            <person name="Fortriede J."/>
            <person name="Burns K."/>
            <person name="Lotay V."/>
            <person name="Karimi K."/>
            <person name="Yasuoka Y."/>
            <person name="Dichmann D.S."/>
            <person name="Flajnik M.F."/>
            <person name="Houston D.W."/>
            <person name="Shendure J."/>
            <person name="DuPasquier L."/>
            <person name="Vize P.D."/>
            <person name="Zorn A.M."/>
            <person name="Ito M."/>
            <person name="Marcotte E.M."/>
            <person name="Wallingford J.B."/>
            <person name="Ito Y."/>
            <person name="Asashima M."/>
            <person name="Ueno N."/>
            <person name="Matsuda Y."/>
            <person name="Veenstra G.J."/>
            <person name="Fujiyama A."/>
            <person name="Harland R.M."/>
            <person name="Taira M."/>
            <person name="Rokhsar D.S."/>
        </authorList>
    </citation>
    <scope>NUCLEOTIDE SEQUENCE [LARGE SCALE GENOMIC DNA]</scope>
    <source>
        <strain evidence="3">J</strain>
    </source>
</reference>
<evidence type="ECO:0000313" key="3">
    <source>
        <dbReference type="Proteomes" id="UP000694892"/>
    </source>
</evidence>
<dbReference type="Proteomes" id="UP000694892">
    <property type="component" value="Chromosome 4L"/>
</dbReference>
<protein>
    <recommendedName>
        <fullName evidence="1">GIY-YIG domain-containing protein</fullName>
    </recommendedName>
</protein>
<dbReference type="PANTHER" id="PTHR21301:SF12">
    <property type="match status" value="1"/>
</dbReference>
<dbReference type="InterPro" id="IPR035901">
    <property type="entry name" value="GIY-YIG_endonuc_sf"/>
</dbReference>
<name>A0A974D398_XENLA</name>
<evidence type="ECO:0000259" key="1">
    <source>
        <dbReference type="PROSITE" id="PS50164"/>
    </source>
</evidence>
<feature type="domain" description="GIY-YIG" evidence="1">
    <location>
        <begin position="101"/>
        <end position="177"/>
    </location>
</feature>
<proteinExistence type="predicted"/>
<dbReference type="EMBL" id="CM004472">
    <property type="protein sequence ID" value="OCT84834.1"/>
    <property type="molecule type" value="Genomic_DNA"/>
</dbReference>
<evidence type="ECO:0000313" key="2">
    <source>
        <dbReference type="EMBL" id="OCT84834.1"/>
    </source>
</evidence>
<sequence length="185" mass="21405">MVANILRKHWGILQSSYPEVQEFGRPPLVSYRRGRTLGSQLVHSDTKEKQVSTQSYMGTKSRGMFPCLTCSQCCCVHKGTTFEHPTTGRKYTLRGYYTCLTKFAVYVLICPCGLLYVGETTLQIKTRISQHRSTIRKGNVMLPVSKHRGGDRELRLKQREVWWINKLNSFHPHGLNKDYDLYLFL</sequence>
<dbReference type="SUPFAM" id="SSF82771">
    <property type="entry name" value="GIY-YIG endonuclease"/>
    <property type="match status" value="1"/>
</dbReference>
<organism evidence="2 3">
    <name type="scientific">Xenopus laevis</name>
    <name type="common">African clawed frog</name>
    <dbReference type="NCBI Taxonomy" id="8355"/>
    <lineage>
        <taxon>Eukaryota</taxon>
        <taxon>Metazoa</taxon>
        <taxon>Chordata</taxon>
        <taxon>Craniata</taxon>
        <taxon>Vertebrata</taxon>
        <taxon>Euteleostomi</taxon>
        <taxon>Amphibia</taxon>
        <taxon>Batrachia</taxon>
        <taxon>Anura</taxon>
        <taxon>Pipoidea</taxon>
        <taxon>Pipidae</taxon>
        <taxon>Xenopodinae</taxon>
        <taxon>Xenopus</taxon>
        <taxon>Xenopus</taxon>
    </lineage>
</organism>
<dbReference type="AlphaFoldDB" id="A0A974D398"/>
<accession>A0A974D398</accession>
<dbReference type="PANTHER" id="PTHR21301">
    <property type="entry name" value="REVERSE TRANSCRIPTASE"/>
    <property type="match status" value="1"/>
</dbReference>
<dbReference type="InterPro" id="IPR000305">
    <property type="entry name" value="GIY-YIG_endonuc"/>
</dbReference>
<gene>
    <name evidence="2" type="ORF">XELAEV_18022991mg</name>
</gene>
<dbReference type="PROSITE" id="PS50164">
    <property type="entry name" value="GIY_YIG"/>
    <property type="match status" value="1"/>
</dbReference>